<dbReference type="PANTHER" id="PTHR33931:SF2">
    <property type="entry name" value="HOLIN-LIKE PROTEIN CIDA"/>
    <property type="match status" value="1"/>
</dbReference>
<comment type="subcellular location">
    <subcellularLocation>
        <location evidence="1">Cell membrane</location>
        <topology evidence="1">Multi-pass membrane protein</topology>
    </subcellularLocation>
</comment>
<dbReference type="PANTHER" id="PTHR33931">
    <property type="entry name" value="HOLIN-LIKE PROTEIN CIDA-RELATED"/>
    <property type="match status" value="1"/>
</dbReference>
<dbReference type="AlphaFoldDB" id="G8QU59"/>
<evidence type="ECO:0000256" key="1">
    <source>
        <dbReference type="ARBA" id="ARBA00004651"/>
    </source>
</evidence>
<keyword evidence="3 6" id="KW-0812">Transmembrane</keyword>
<feature type="transmembrane region" description="Helical" evidence="6">
    <location>
        <begin position="26"/>
        <end position="47"/>
    </location>
</feature>
<keyword evidence="5 6" id="KW-0472">Membrane</keyword>
<dbReference type="Pfam" id="PF03788">
    <property type="entry name" value="LrgA"/>
    <property type="match status" value="1"/>
</dbReference>
<sequence>MKILSQIGILFGVCLLGEWLSSLLPFALPGSIVSMILVFFFLLTGILKERHIDKPADFLLTNMTFFFIPSGVRIIEHFDLLKSVWWQLLVISIVSLLACFVVSSWTVVLVSKLLNHWRNPTHD</sequence>
<evidence type="ECO:0000313" key="7">
    <source>
        <dbReference type="EMBL" id="AEV30306.1"/>
    </source>
</evidence>
<dbReference type="STRING" id="158190.SpiGrapes_2545"/>
<dbReference type="GO" id="GO:0005886">
    <property type="term" value="C:plasma membrane"/>
    <property type="evidence" value="ECO:0007669"/>
    <property type="project" value="UniProtKB-SubCell"/>
</dbReference>
<keyword evidence="2" id="KW-1003">Cell membrane</keyword>
<dbReference type="GO" id="GO:0016787">
    <property type="term" value="F:hydrolase activity"/>
    <property type="evidence" value="ECO:0007669"/>
    <property type="project" value="UniProtKB-KW"/>
</dbReference>
<evidence type="ECO:0000256" key="5">
    <source>
        <dbReference type="ARBA" id="ARBA00023136"/>
    </source>
</evidence>
<dbReference type="HOGENOM" id="CLU_113736_2_1_12"/>
<dbReference type="eggNOG" id="COG1380">
    <property type="taxonomic scope" value="Bacteria"/>
</dbReference>
<name>G8QU59_SPHPG</name>
<evidence type="ECO:0000256" key="4">
    <source>
        <dbReference type="ARBA" id="ARBA00022989"/>
    </source>
</evidence>
<dbReference type="RefSeq" id="WP_014271146.1">
    <property type="nucleotide sequence ID" value="NC_016633.1"/>
</dbReference>
<evidence type="ECO:0000256" key="2">
    <source>
        <dbReference type="ARBA" id="ARBA00022475"/>
    </source>
</evidence>
<keyword evidence="4 6" id="KW-1133">Transmembrane helix</keyword>
<dbReference type="KEGG" id="sgp:SpiGrapes_2545"/>
<keyword evidence="7" id="KW-0378">Hydrolase</keyword>
<organism evidence="7 8">
    <name type="scientific">Sphaerochaeta pleomorpha (strain ATCC BAA-1885 / DSM 22778 / Grapes)</name>
    <dbReference type="NCBI Taxonomy" id="158190"/>
    <lineage>
        <taxon>Bacteria</taxon>
        <taxon>Pseudomonadati</taxon>
        <taxon>Spirochaetota</taxon>
        <taxon>Spirochaetia</taxon>
        <taxon>Spirochaetales</taxon>
        <taxon>Sphaerochaetaceae</taxon>
        <taxon>Sphaerochaeta</taxon>
    </lineage>
</organism>
<evidence type="ECO:0000256" key="3">
    <source>
        <dbReference type="ARBA" id="ARBA00022692"/>
    </source>
</evidence>
<evidence type="ECO:0000256" key="6">
    <source>
        <dbReference type="SAM" id="Phobius"/>
    </source>
</evidence>
<dbReference type="Proteomes" id="UP000005632">
    <property type="component" value="Chromosome"/>
</dbReference>
<keyword evidence="8" id="KW-1185">Reference proteome</keyword>
<accession>G8QU59</accession>
<reference evidence="7 8" key="1">
    <citation type="submission" date="2011-11" db="EMBL/GenBank/DDBJ databases">
        <title>Complete sequence of Spirochaeta sp. grapes.</title>
        <authorList>
            <consortium name="US DOE Joint Genome Institute"/>
            <person name="Lucas S."/>
            <person name="Han J."/>
            <person name="Lapidus A."/>
            <person name="Cheng J.-F."/>
            <person name="Goodwin L."/>
            <person name="Pitluck S."/>
            <person name="Peters L."/>
            <person name="Ovchinnikova G."/>
            <person name="Munk A.C."/>
            <person name="Detter J.C."/>
            <person name="Han C."/>
            <person name="Tapia R."/>
            <person name="Land M."/>
            <person name="Hauser L."/>
            <person name="Kyrpides N."/>
            <person name="Ivanova N."/>
            <person name="Pagani I."/>
            <person name="Ritalahtilisa K."/>
            <person name="Loeffler F."/>
            <person name="Woyke T."/>
        </authorList>
    </citation>
    <scope>NUCLEOTIDE SEQUENCE [LARGE SCALE GENOMIC DNA]</scope>
    <source>
        <strain evidence="8">ATCC BAA-1885 / DSM 22778 / Grapes</strain>
    </source>
</reference>
<protein>
    <submittedName>
        <fullName evidence="7">Putative effector of murein hydrolase LrgA</fullName>
    </submittedName>
</protein>
<dbReference type="EMBL" id="CP003155">
    <property type="protein sequence ID" value="AEV30306.1"/>
    <property type="molecule type" value="Genomic_DNA"/>
</dbReference>
<dbReference type="InterPro" id="IPR005538">
    <property type="entry name" value="LrgA/CidA"/>
</dbReference>
<dbReference type="OrthoDB" id="3176438at2"/>
<feature type="transmembrane region" description="Helical" evidence="6">
    <location>
        <begin position="59"/>
        <end position="78"/>
    </location>
</feature>
<feature type="transmembrane region" description="Helical" evidence="6">
    <location>
        <begin position="84"/>
        <end position="110"/>
    </location>
</feature>
<proteinExistence type="predicted"/>
<evidence type="ECO:0000313" key="8">
    <source>
        <dbReference type="Proteomes" id="UP000005632"/>
    </source>
</evidence>
<gene>
    <name evidence="7" type="ordered locus">SpiGrapes_2545</name>
</gene>